<gene>
    <name evidence="5" type="ORF">GCM10010124_24730</name>
</gene>
<organism evidence="5 6">
    <name type="scientific">Pilimelia terevasa</name>
    <dbReference type="NCBI Taxonomy" id="53372"/>
    <lineage>
        <taxon>Bacteria</taxon>
        <taxon>Bacillati</taxon>
        <taxon>Actinomycetota</taxon>
        <taxon>Actinomycetes</taxon>
        <taxon>Micromonosporales</taxon>
        <taxon>Micromonosporaceae</taxon>
        <taxon>Pilimelia</taxon>
    </lineage>
</organism>
<keyword evidence="1" id="KW-0808">Transferase</keyword>
<evidence type="ECO:0000256" key="3">
    <source>
        <dbReference type="SAM" id="MobiDB-lite"/>
    </source>
</evidence>
<dbReference type="InterPro" id="IPR000182">
    <property type="entry name" value="GNAT_dom"/>
</dbReference>
<proteinExistence type="predicted"/>
<accession>A0A8J3FKZ0</accession>
<feature type="region of interest" description="Disordered" evidence="3">
    <location>
        <begin position="1"/>
        <end position="25"/>
    </location>
</feature>
<protein>
    <recommendedName>
        <fullName evidence="4">N-acetyltransferase domain-containing protein</fullName>
    </recommendedName>
</protein>
<dbReference type="InterPro" id="IPR050832">
    <property type="entry name" value="Bact_Acetyltransf"/>
</dbReference>
<dbReference type="InterPro" id="IPR016181">
    <property type="entry name" value="Acyl_CoA_acyltransferase"/>
</dbReference>
<evidence type="ECO:0000313" key="6">
    <source>
        <dbReference type="Proteomes" id="UP000662200"/>
    </source>
</evidence>
<dbReference type="GO" id="GO:0016747">
    <property type="term" value="F:acyltransferase activity, transferring groups other than amino-acyl groups"/>
    <property type="evidence" value="ECO:0007669"/>
    <property type="project" value="InterPro"/>
</dbReference>
<dbReference type="SUPFAM" id="SSF55729">
    <property type="entry name" value="Acyl-CoA N-acyltransferases (Nat)"/>
    <property type="match status" value="1"/>
</dbReference>
<dbReference type="EMBL" id="BMQC01000007">
    <property type="protein sequence ID" value="GGK30939.1"/>
    <property type="molecule type" value="Genomic_DNA"/>
</dbReference>
<evidence type="ECO:0000256" key="2">
    <source>
        <dbReference type="ARBA" id="ARBA00023315"/>
    </source>
</evidence>
<reference evidence="5" key="1">
    <citation type="journal article" date="2014" name="Int. J. Syst. Evol. Microbiol.">
        <title>Complete genome sequence of Corynebacterium casei LMG S-19264T (=DSM 44701T), isolated from a smear-ripened cheese.</title>
        <authorList>
            <consortium name="US DOE Joint Genome Institute (JGI-PGF)"/>
            <person name="Walter F."/>
            <person name="Albersmeier A."/>
            <person name="Kalinowski J."/>
            <person name="Ruckert C."/>
        </authorList>
    </citation>
    <scope>NUCLEOTIDE SEQUENCE</scope>
    <source>
        <strain evidence="5">JCM 3091</strain>
    </source>
</reference>
<dbReference type="Proteomes" id="UP000662200">
    <property type="component" value="Unassembled WGS sequence"/>
</dbReference>
<evidence type="ECO:0000313" key="5">
    <source>
        <dbReference type="EMBL" id="GGK30939.1"/>
    </source>
</evidence>
<evidence type="ECO:0000256" key="1">
    <source>
        <dbReference type="ARBA" id="ARBA00022679"/>
    </source>
</evidence>
<dbReference type="PROSITE" id="PS51186">
    <property type="entry name" value="GNAT"/>
    <property type="match status" value="1"/>
</dbReference>
<name>A0A8J3FKZ0_9ACTN</name>
<evidence type="ECO:0000259" key="4">
    <source>
        <dbReference type="PROSITE" id="PS51186"/>
    </source>
</evidence>
<reference evidence="5" key="2">
    <citation type="submission" date="2020-09" db="EMBL/GenBank/DDBJ databases">
        <authorList>
            <person name="Sun Q."/>
            <person name="Ohkuma M."/>
        </authorList>
    </citation>
    <scope>NUCLEOTIDE SEQUENCE</scope>
    <source>
        <strain evidence="5">JCM 3091</strain>
    </source>
</reference>
<sequence>MGGQRGRRCVKPGDSRRSGGFNGGMELPADWTLTRPADADVAALTALVRASDVAALGYPDSGEDDVVEALAGTHTTPARDHWLVRDPAGAVLGWAYLDSRQGGARETAEVFVLPGRGEPAIGPLLDLLLRRAGERAAAAGRPATTLRAWAIPTEAAYLAGLREAGFAEVKRYARMRGPLDPLPAVSAPGVAVRPVREGDEADLREFQAVLDEAFRDTEDYEPESYGDWRRRIAALPRIDWDEWLVAECGGAVAGVLQSAPPGADAEGWVRNLAVRGPYRGRGVAKALLAAAFAVYAAKGRTHVGLGVDLTNPTEPYRLYRAVGMSPAYEAVAMQREVST</sequence>
<feature type="domain" description="N-acetyltransferase" evidence="4">
    <location>
        <begin position="190"/>
        <end position="338"/>
    </location>
</feature>
<dbReference type="AlphaFoldDB" id="A0A8J3FKZ0"/>
<dbReference type="Gene3D" id="3.40.630.30">
    <property type="match status" value="1"/>
</dbReference>
<feature type="compositionally biased region" description="Basic residues" evidence="3">
    <location>
        <begin position="1"/>
        <end position="10"/>
    </location>
</feature>
<keyword evidence="6" id="KW-1185">Reference proteome</keyword>
<keyword evidence="2" id="KW-0012">Acyltransferase</keyword>
<dbReference type="PANTHER" id="PTHR43877">
    <property type="entry name" value="AMINOALKYLPHOSPHONATE N-ACETYLTRANSFERASE-RELATED-RELATED"/>
    <property type="match status" value="1"/>
</dbReference>
<comment type="caution">
    <text evidence="5">The sequence shown here is derived from an EMBL/GenBank/DDBJ whole genome shotgun (WGS) entry which is preliminary data.</text>
</comment>
<dbReference type="PANTHER" id="PTHR43877:SF2">
    <property type="entry name" value="AMINOALKYLPHOSPHONATE N-ACETYLTRANSFERASE-RELATED"/>
    <property type="match status" value="1"/>
</dbReference>
<dbReference type="Pfam" id="PF00583">
    <property type="entry name" value="Acetyltransf_1"/>
    <property type="match status" value="1"/>
</dbReference>